<keyword evidence="2" id="KW-0134">Cell wall</keyword>
<evidence type="ECO:0000256" key="5">
    <source>
        <dbReference type="ARBA" id="ARBA00023088"/>
    </source>
</evidence>
<evidence type="ECO:0000256" key="4">
    <source>
        <dbReference type="ARBA" id="ARBA00022729"/>
    </source>
</evidence>
<accession>A0A419UZQ4</accession>
<keyword evidence="3" id="KW-0964">Secreted</keyword>
<evidence type="ECO:0000313" key="10">
    <source>
        <dbReference type="Proteomes" id="UP000285120"/>
    </source>
</evidence>
<dbReference type="RefSeq" id="WP_120193974.1">
    <property type="nucleotide sequence ID" value="NZ_RAPK01000010.1"/>
</dbReference>
<evidence type="ECO:0000256" key="3">
    <source>
        <dbReference type="ARBA" id="ARBA00022525"/>
    </source>
</evidence>
<feature type="domain" description="Gram-positive cocci surface proteins LPxTG" evidence="8">
    <location>
        <begin position="118"/>
        <end position="152"/>
    </location>
</feature>
<keyword evidence="10" id="KW-1185">Reference proteome</keyword>
<reference evidence="9 10" key="1">
    <citation type="submission" date="2018-09" db="EMBL/GenBank/DDBJ databases">
        <title>Genomic Encyclopedia of Archaeal and Bacterial Type Strains, Phase II (KMG-II): from individual species to whole genera.</title>
        <authorList>
            <person name="Goeker M."/>
        </authorList>
    </citation>
    <scope>NUCLEOTIDE SEQUENCE [LARGE SCALE GENOMIC DNA]</scope>
    <source>
        <strain evidence="9 10">DSM 17008</strain>
    </source>
</reference>
<protein>
    <submittedName>
        <fullName evidence="9">LPXTG-motif cell wall-anchored protein</fullName>
    </submittedName>
</protein>
<evidence type="ECO:0000313" key="9">
    <source>
        <dbReference type="EMBL" id="RKD71164.1"/>
    </source>
</evidence>
<dbReference type="Proteomes" id="UP000285120">
    <property type="component" value="Unassembled WGS sequence"/>
</dbReference>
<keyword evidence="5" id="KW-0572">Peptidoglycan-anchor</keyword>
<keyword evidence="7" id="KW-0472">Membrane</keyword>
<keyword evidence="7" id="KW-1133">Transmembrane helix</keyword>
<dbReference type="NCBIfam" id="TIGR01167">
    <property type="entry name" value="LPXTG_anchor"/>
    <property type="match status" value="1"/>
</dbReference>
<dbReference type="EMBL" id="RAPK01000010">
    <property type="protein sequence ID" value="RKD71164.1"/>
    <property type="molecule type" value="Genomic_DNA"/>
</dbReference>
<dbReference type="OrthoDB" id="565380at2"/>
<feature type="compositionally biased region" description="Acidic residues" evidence="6">
    <location>
        <begin position="79"/>
        <end position="117"/>
    </location>
</feature>
<keyword evidence="4" id="KW-0732">Signal</keyword>
<feature type="region of interest" description="Disordered" evidence="6">
    <location>
        <begin position="50"/>
        <end position="127"/>
    </location>
</feature>
<feature type="transmembrane region" description="Helical" evidence="7">
    <location>
        <begin position="131"/>
        <end position="148"/>
    </location>
</feature>
<evidence type="ECO:0000256" key="7">
    <source>
        <dbReference type="SAM" id="Phobius"/>
    </source>
</evidence>
<evidence type="ECO:0000256" key="6">
    <source>
        <dbReference type="SAM" id="MobiDB-lite"/>
    </source>
</evidence>
<comment type="caution">
    <text evidence="9">The sequence shown here is derived from an EMBL/GenBank/DDBJ whole genome shotgun (WGS) entry which is preliminary data.</text>
</comment>
<dbReference type="Pfam" id="PF00746">
    <property type="entry name" value="Gram_pos_anchor"/>
    <property type="match status" value="1"/>
</dbReference>
<feature type="compositionally biased region" description="Basic and acidic residues" evidence="6">
    <location>
        <begin position="50"/>
        <end position="62"/>
    </location>
</feature>
<keyword evidence="7" id="KW-0812">Transmembrane</keyword>
<organism evidence="9 10">
    <name type="scientific">Sinobaca qinghaiensis</name>
    <dbReference type="NCBI Taxonomy" id="342944"/>
    <lineage>
        <taxon>Bacteria</taxon>
        <taxon>Bacillati</taxon>
        <taxon>Bacillota</taxon>
        <taxon>Bacilli</taxon>
        <taxon>Bacillales</taxon>
        <taxon>Sporolactobacillaceae</taxon>
        <taxon>Sinobaca</taxon>
    </lineage>
</organism>
<name>A0A419UZQ4_9BACL</name>
<proteinExistence type="predicted"/>
<dbReference type="InterPro" id="IPR019931">
    <property type="entry name" value="LPXTG_anchor"/>
</dbReference>
<evidence type="ECO:0000256" key="1">
    <source>
        <dbReference type="ARBA" id="ARBA00004168"/>
    </source>
</evidence>
<evidence type="ECO:0000259" key="8">
    <source>
        <dbReference type="Pfam" id="PF00746"/>
    </source>
</evidence>
<dbReference type="AlphaFoldDB" id="A0A419UZQ4"/>
<evidence type="ECO:0000256" key="2">
    <source>
        <dbReference type="ARBA" id="ARBA00022512"/>
    </source>
</evidence>
<comment type="subcellular location">
    <subcellularLocation>
        <location evidence="1">Secreted</location>
        <location evidence="1">Cell wall</location>
        <topology evidence="1">Peptidoglycan-anchor</topology>
    </subcellularLocation>
</comment>
<sequence length="155" mass="16442">MLKKWIIGLSSVAVISLGSAGATEAGHGEDFDCDDFATHEDAVAHWDEHGYTVDNDPERLDGNDNDGIPCESLPGYDSTDGEQSESDDTTSEVTENDETPEEETVTSEAPAEEEVTEEGGALPETATANPMMMLFGALTAGAGAVLFIRRKVTQS</sequence>
<gene>
    <name evidence="9" type="ORF">ATL39_2559</name>
</gene>